<dbReference type="FunFam" id="3.90.1170.20:FF:000001">
    <property type="entry name" value="Nicotinate-nucleotide diphosphorylase (Carboxylating)"/>
    <property type="match status" value="1"/>
</dbReference>
<dbReference type="AlphaFoldDB" id="A0A252F187"/>
<dbReference type="InterPro" id="IPR013785">
    <property type="entry name" value="Aldolase_TIM"/>
</dbReference>
<dbReference type="NCBIfam" id="TIGR00078">
    <property type="entry name" value="nadC"/>
    <property type="match status" value="1"/>
</dbReference>
<feature type="binding site" evidence="13">
    <location>
        <begin position="243"/>
        <end position="245"/>
    </location>
    <ligand>
        <name>substrate</name>
    </ligand>
</feature>
<keyword evidence="6" id="KW-0662">Pyridine nucleotide biosynthesis</keyword>
<keyword evidence="8 12" id="KW-0808">Transferase</keyword>
<dbReference type="PANTHER" id="PTHR32179:SF3">
    <property type="entry name" value="NICOTINATE-NUCLEOTIDE PYROPHOSPHORYLASE [CARBOXYLATING]"/>
    <property type="match status" value="1"/>
</dbReference>
<evidence type="ECO:0000256" key="5">
    <source>
        <dbReference type="ARBA" id="ARBA00011944"/>
    </source>
</evidence>
<dbReference type="PANTHER" id="PTHR32179">
    <property type="entry name" value="NICOTINATE-NUCLEOTIDE PYROPHOSPHORYLASE [CARBOXYLATING]"/>
    <property type="match status" value="1"/>
</dbReference>
<evidence type="ECO:0000256" key="2">
    <source>
        <dbReference type="ARBA" id="ARBA00004893"/>
    </source>
</evidence>
<dbReference type="SUPFAM" id="SSF54675">
    <property type="entry name" value="Nicotinate/Quinolinate PRTase N-terminal domain-like"/>
    <property type="match status" value="1"/>
</dbReference>
<comment type="catalytic activity">
    <reaction evidence="10">
        <text>nicotinate beta-D-ribonucleotide + CO2 + diphosphate = quinolinate + 5-phospho-alpha-D-ribose 1-diphosphate + 2 H(+)</text>
        <dbReference type="Rhea" id="RHEA:12733"/>
        <dbReference type="ChEBI" id="CHEBI:15378"/>
        <dbReference type="ChEBI" id="CHEBI:16526"/>
        <dbReference type="ChEBI" id="CHEBI:29959"/>
        <dbReference type="ChEBI" id="CHEBI:33019"/>
        <dbReference type="ChEBI" id="CHEBI:57502"/>
        <dbReference type="ChEBI" id="CHEBI:58017"/>
        <dbReference type="EC" id="2.4.2.19"/>
    </reaction>
</comment>
<evidence type="ECO:0000313" key="16">
    <source>
        <dbReference type="EMBL" id="OUM19558.1"/>
    </source>
</evidence>
<dbReference type="SUPFAM" id="SSF51690">
    <property type="entry name" value="Nicotinate/Quinolinate PRTase C-terminal domain-like"/>
    <property type="match status" value="1"/>
</dbReference>
<gene>
    <name evidence="16" type="ORF">CBW42_12305</name>
</gene>
<comment type="pathway">
    <text evidence="2">Cofactor biosynthesis; NAD(+) biosynthesis; nicotinate D-ribonucleotide from quinolinate: step 1/1.</text>
</comment>
<comment type="subunit">
    <text evidence="4">Hexamer formed by 3 homodimers.</text>
</comment>
<comment type="similarity">
    <text evidence="3 12">Belongs to the NadC/ModD family.</text>
</comment>
<dbReference type="Gene3D" id="3.90.1170.20">
    <property type="entry name" value="Quinolinate phosphoribosyl transferase, N-terminal domain"/>
    <property type="match status" value="1"/>
</dbReference>
<evidence type="ECO:0000256" key="12">
    <source>
        <dbReference type="PIRNR" id="PIRNR006250"/>
    </source>
</evidence>
<dbReference type="CDD" id="cd01572">
    <property type="entry name" value="QPRTase"/>
    <property type="match status" value="1"/>
</dbReference>
<dbReference type="InterPro" id="IPR022412">
    <property type="entry name" value="Quinolinate_PRibosylTrfase_N"/>
</dbReference>
<dbReference type="InterPro" id="IPR037128">
    <property type="entry name" value="Quinolinate_PRibosylTase_N_sf"/>
</dbReference>
<evidence type="ECO:0000256" key="1">
    <source>
        <dbReference type="ARBA" id="ARBA00003237"/>
    </source>
</evidence>
<dbReference type="EC" id="2.4.2.19" evidence="5"/>
<evidence type="ECO:0000256" key="11">
    <source>
        <dbReference type="ARBA" id="ARBA00069173"/>
    </source>
</evidence>
<evidence type="ECO:0000256" key="6">
    <source>
        <dbReference type="ARBA" id="ARBA00022642"/>
    </source>
</evidence>
<keyword evidence="17" id="KW-1185">Reference proteome</keyword>
<feature type="binding site" evidence="13">
    <location>
        <begin position="264"/>
        <end position="266"/>
    </location>
    <ligand>
        <name>substrate</name>
    </ligand>
</feature>
<proteinExistence type="inferred from homology"/>
<name>A0A252F187_9FIRM</name>
<reference evidence="16 17" key="1">
    <citation type="submission" date="2017-05" db="EMBL/GenBank/DDBJ databases">
        <title>Butyricicoccus porcorum sp. nov. a butyrate-producing bacterium from the swine intestinal tract.</title>
        <authorList>
            <person name="Trachsel J."/>
            <person name="Humphrey S."/>
            <person name="Allen H.K."/>
        </authorList>
    </citation>
    <scope>NUCLEOTIDE SEQUENCE [LARGE SCALE GENOMIC DNA]</scope>
    <source>
        <strain evidence="16">BB10</strain>
    </source>
</reference>
<feature type="binding site" evidence="13">
    <location>
        <position position="102"/>
    </location>
    <ligand>
        <name>substrate</name>
    </ligand>
</feature>
<organism evidence="16 17">
    <name type="scientific">Butyricicoccus porcorum</name>
    <dbReference type="NCBI Taxonomy" id="1945634"/>
    <lineage>
        <taxon>Bacteria</taxon>
        <taxon>Bacillati</taxon>
        <taxon>Bacillota</taxon>
        <taxon>Clostridia</taxon>
        <taxon>Eubacteriales</taxon>
        <taxon>Butyricicoccaceae</taxon>
        <taxon>Butyricicoccus</taxon>
    </lineage>
</organism>
<dbReference type="GO" id="GO:0004514">
    <property type="term" value="F:nicotinate-nucleotide diphosphorylase (carboxylating) activity"/>
    <property type="evidence" value="ECO:0007669"/>
    <property type="project" value="UniProtKB-EC"/>
</dbReference>
<evidence type="ECO:0000313" key="17">
    <source>
        <dbReference type="Proteomes" id="UP000194903"/>
    </source>
</evidence>
<dbReference type="InterPro" id="IPR002638">
    <property type="entry name" value="Quinolinate_PRibosylTrfase_C"/>
</dbReference>
<sequence>MSSGSTMILNMDPAILNALREDVTSEDVSTNAIMREPQQGKAELICKQDGIICGLDVFARVFELLESGSHFETSCKDGDEVKKGQLIGVIYADIRTLLTGERTALNFLQRMSGIATNTNKMVRILEGKHTKLLDTRKTTPGLRIFEKYAVRCGGGTNHRYNLSDCVMMKDNHICAAGSITKAVQMARDYVSFVTQIEVECETLEQVTEAASCGADVIMLDNMDNETMRQAVRIIDGRAKTECSGNVTAERLLEIADIGVDFVSSGALTYASPAMDISLKNLTAI</sequence>
<accession>A0A252F187</accession>
<dbReference type="InterPro" id="IPR036068">
    <property type="entry name" value="Nicotinate_pribotase-like_C"/>
</dbReference>
<feature type="binding site" evidence="13">
    <location>
        <position position="220"/>
    </location>
    <ligand>
        <name>substrate</name>
    </ligand>
</feature>
<dbReference type="InterPro" id="IPR004393">
    <property type="entry name" value="NadC"/>
</dbReference>
<dbReference type="GO" id="GO:0034213">
    <property type="term" value="P:quinolinate catabolic process"/>
    <property type="evidence" value="ECO:0007669"/>
    <property type="project" value="TreeGrafter"/>
</dbReference>
<evidence type="ECO:0000256" key="4">
    <source>
        <dbReference type="ARBA" id="ARBA00011218"/>
    </source>
</evidence>
<dbReference type="Gene3D" id="3.20.20.70">
    <property type="entry name" value="Aldolase class I"/>
    <property type="match status" value="1"/>
</dbReference>
<dbReference type="GO" id="GO:0005737">
    <property type="term" value="C:cytoplasm"/>
    <property type="evidence" value="ECO:0007669"/>
    <property type="project" value="TreeGrafter"/>
</dbReference>
<dbReference type="OrthoDB" id="9782546at2"/>
<dbReference type="EMBL" id="NHOC01000014">
    <property type="protein sequence ID" value="OUM19558.1"/>
    <property type="molecule type" value="Genomic_DNA"/>
</dbReference>
<feature type="binding site" evidence="13">
    <location>
        <position position="169"/>
    </location>
    <ligand>
        <name>substrate</name>
    </ligand>
</feature>
<feature type="domain" description="Quinolinate phosphoribosyl transferase N-terminal" evidence="15">
    <location>
        <begin position="27"/>
        <end position="112"/>
    </location>
</feature>
<evidence type="ECO:0000256" key="10">
    <source>
        <dbReference type="ARBA" id="ARBA00047445"/>
    </source>
</evidence>
<evidence type="ECO:0000259" key="15">
    <source>
        <dbReference type="Pfam" id="PF02749"/>
    </source>
</evidence>
<dbReference type="InterPro" id="IPR027277">
    <property type="entry name" value="NadC/ModD"/>
</dbReference>
<evidence type="ECO:0000256" key="3">
    <source>
        <dbReference type="ARBA" id="ARBA00009400"/>
    </source>
</evidence>
<evidence type="ECO:0000256" key="7">
    <source>
        <dbReference type="ARBA" id="ARBA00022676"/>
    </source>
</evidence>
<protein>
    <recommendedName>
        <fullName evidence="11">Probable nicotinate-nucleotide pyrophosphorylase [carboxylating]</fullName>
        <ecNumber evidence="5">2.4.2.19</ecNumber>
    </recommendedName>
    <alternativeName>
        <fullName evidence="9">Quinolinate phosphoribosyltransferase [decarboxylating]</fullName>
    </alternativeName>
</protein>
<dbReference type="GO" id="GO:0009435">
    <property type="term" value="P:NAD+ biosynthetic process"/>
    <property type="evidence" value="ECO:0007669"/>
    <property type="project" value="UniProtKB-UniPathway"/>
</dbReference>
<keyword evidence="7 12" id="KW-0328">Glycosyltransferase</keyword>
<dbReference type="PIRSF" id="PIRSF006250">
    <property type="entry name" value="NadC_ModD"/>
    <property type="match status" value="1"/>
</dbReference>
<dbReference type="UniPathway" id="UPA00253">
    <property type="reaction ID" value="UER00331"/>
</dbReference>
<dbReference type="Pfam" id="PF02749">
    <property type="entry name" value="QRPTase_N"/>
    <property type="match status" value="1"/>
</dbReference>
<comment type="caution">
    <text evidence="16">The sequence shown here is derived from an EMBL/GenBank/DDBJ whole genome shotgun (WGS) entry which is preliminary data.</text>
</comment>
<evidence type="ECO:0000256" key="9">
    <source>
        <dbReference type="ARBA" id="ARBA00033102"/>
    </source>
</evidence>
<feature type="domain" description="Quinolinate phosphoribosyl transferase C-terminal" evidence="14">
    <location>
        <begin position="114"/>
        <end position="279"/>
    </location>
</feature>
<evidence type="ECO:0000256" key="13">
    <source>
        <dbReference type="PIRSR" id="PIRSR006250-1"/>
    </source>
</evidence>
<dbReference type="FunFam" id="3.20.20.70:FF:000030">
    <property type="entry name" value="Nicotinate-nucleotide pyrophosphorylase, carboxylating"/>
    <property type="match status" value="1"/>
</dbReference>
<dbReference type="Proteomes" id="UP000194903">
    <property type="component" value="Unassembled WGS sequence"/>
</dbReference>
<comment type="function">
    <text evidence="1">Involved in the catabolism of quinolinic acid (QA).</text>
</comment>
<feature type="binding site" evidence="13">
    <location>
        <position position="159"/>
    </location>
    <ligand>
        <name>substrate</name>
    </ligand>
</feature>
<feature type="binding site" evidence="13">
    <location>
        <position position="199"/>
    </location>
    <ligand>
        <name>substrate</name>
    </ligand>
</feature>
<dbReference type="Pfam" id="PF01729">
    <property type="entry name" value="QRPTase_C"/>
    <property type="match status" value="1"/>
</dbReference>
<evidence type="ECO:0000256" key="8">
    <source>
        <dbReference type="ARBA" id="ARBA00022679"/>
    </source>
</evidence>
<feature type="binding site" evidence="13">
    <location>
        <begin position="135"/>
        <end position="137"/>
    </location>
    <ligand>
        <name>substrate</name>
    </ligand>
</feature>
<evidence type="ECO:0000259" key="14">
    <source>
        <dbReference type="Pfam" id="PF01729"/>
    </source>
</evidence>